<evidence type="ECO:0008006" key="8">
    <source>
        <dbReference type="Google" id="ProtNLM"/>
    </source>
</evidence>
<dbReference type="OrthoDB" id="9811701at2"/>
<comment type="caution">
    <text evidence="6">The sequence shown here is derived from an EMBL/GenBank/DDBJ whole genome shotgun (WGS) entry which is preliminary data.</text>
</comment>
<feature type="transmembrane region" description="Helical" evidence="5">
    <location>
        <begin position="20"/>
        <end position="42"/>
    </location>
</feature>
<dbReference type="PANTHER" id="PTHR30249">
    <property type="entry name" value="PUTATIVE SEROTONIN TRANSPORTER"/>
    <property type="match status" value="1"/>
</dbReference>
<evidence type="ECO:0000256" key="2">
    <source>
        <dbReference type="ARBA" id="ARBA00022692"/>
    </source>
</evidence>
<feature type="transmembrane region" description="Helical" evidence="5">
    <location>
        <begin position="120"/>
        <end position="142"/>
    </location>
</feature>
<accession>A0A4R5NDI8</accession>
<organism evidence="6 7">
    <name type="scientific">Secundilactobacillus malefermentans</name>
    <dbReference type="NCBI Taxonomy" id="176292"/>
    <lineage>
        <taxon>Bacteria</taxon>
        <taxon>Bacillati</taxon>
        <taxon>Bacillota</taxon>
        <taxon>Bacilli</taxon>
        <taxon>Lactobacillales</taxon>
        <taxon>Lactobacillaceae</taxon>
        <taxon>Secundilactobacillus</taxon>
    </lineage>
</organism>
<feature type="transmembrane region" description="Helical" evidence="5">
    <location>
        <begin position="174"/>
        <end position="195"/>
    </location>
</feature>
<dbReference type="Proteomes" id="UP000294854">
    <property type="component" value="Unassembled WGS sequence"/>
</dbReference>
<feature type="transmembrane region" description="Helical" evidence="5">
    <location>
        <begin position="233"/>
        <end position="253"/>
    </location>
</feature>
<keyword evidence="2 5" id="KW-0812">Transmembrane</keyword>
<evidence type="ECO:0000313" key="6">
    <source>
        <dbReference type="EMBL" id="TDG71521.1"/>
    </source>
</evidence>
<evidence type="ECO:0000256" key="1">
    <source>
        <dbReference type="ARBA" id="ARBA00004141"/>
    </source>
</evidence>
<keyword evidence="3 5" id="KW-1133">Transmembrane helix</keyword>
<dbReference type="RefSeq" id="WP_010620553.1">
    <property type="nucleotide sequence ID" value="NZ_PUFO01000104.1"/>
</dbReference>
<evidence type="ECO:0000256" key="4">
    <source>
        <dbReference type="ARBA" id="ARBA00023136"/>
    </source>
</evidence>
<gene>
    <name evidence="6" type="ORF">C5L31_001738</name>
</gene>
<dbReference type="PANTHER" id="PTHR30249:SF0">
    <property type="entry name" value="PLASTIDAL GLYCOLATE_GLYCERATE TRANSLOCATOR 1, CHLOROPLASTIC"/>
    <property type="match status" value="1"/>
</dbReference>
<dbReference type="AlphaFoldDB" id="A0A4R5NDI8"/>
<keyword evidence="4 5" id="KW-0472">Membrane</keyword>
<reference evidence="6 7" key="1">
    <citation type="journal article" date="2019" name="Appl. Microbiol. Biotechnol.">
        <title>Uncovering carbohydrate metabolism through a genotype-phenotype association study of 56 lactic acid bacteria genomes.</title>
        <authorList>
            <person name="Buron-Moles G."/>
            <person name="Chailyan A."/>
            <person name="Dolejs I."/>
            <person name="Forster J."/>
            <person name="Miks M.H."/>
        </authorList>
    </citation>
    <scope>NUCLEOTIDE SEQUENCE [LARGE SCALE GENOMIC DNA]</scope>
    <source>
        <strain evidence="6 7">ATCC 49373</strain>
    </source>
</reference>
<feature type="transmembrane region" description="Helical" evidence="5">
    <location>
        <begin position="49"/>
        <end position="70"/>
    </location>
</feature>
<protein>
    <recommendedName>
        <fullName evidence="8">Antiholin-like protein LrgB</fullName>
    </recommendedName>
</protein>
<dbReference type="GO" id="GO:0016020">
    <property type="term" value="C:membrane"/>
    <property type="evidence" value="ECO:0007669"/>
    <property type="project" value="UniProtKB-SubCell"/>
</dbReference>
<keyword evidence="7" id="KW-1185">Reference proteome</keyword>
<comment type="subcellular location">
    <subcellularLocation>
        <location evidence="1">Membrane</location>
        <topology evidence="1">Multi-pass membrane protein</topology>
    </subcellularLocation>
</comment>
<sequence>MTWATFLGNALAKNPDTGANLGQAFFGIFLSLAVFLIGQWLFKIGKGFFLFQPLFVGMVLGIAVLVVMAKWFHVDTTYFYQAAYKPGGDILFWFLNPATIAFAVPLYRRNDVVKRFWVEIVLSLFVGLIISLFLTVGISKLFGLNNMLTASMLTQAATTAIAMPVAGSIGGNTAVTAMACILNAVIIYALASFLIKVFRLNADPVGAGLGLGTAGHAVGTAKAVQLGSIQGSMASIAVVVISIFIDLVVPTFARMMGIFH</sequence>
<feature type="transmembrane region" description="Helical" evidence="5">
    <location>
        <begin position="90"/>
        <end position="108"/>
    </location>
</feature>
<evidence type="ECO:0000256" key="5">
    <source>
        <dbReference type="SAM" id="Phobius"/>
    </source>
</evidence>
<dbReference type="InterPro" id="IPR007300">
    <property type="entry name" value="CidB/LrgB"/>
</dbReference>
<dbReference type="EMBL" id="PUFO01000104">
    <property type="protein sequence ID" value="TDG71521.1"/>
    <property type="molecule type" value="Genomic_DNA"/>
</dbReference>
<evidence type="ECO:0000313" key="7">
    <source>
        <dbReference type="Proteomes" id="UP000294854"/>
    </source>
</evidence>
<evidence type="ECO:0000256" key="3">
    <source>
        <dbReference type="ARBA" id="ARBA00022989"/>
    </source>
</evidence>
<proteinExistence type="predicted"/>
<dbReference type="Pfam" id="PF04172">
    <property type="entry name" value="LrgB"/>
    <property type="match status" value="1"/>
</dbReference>
<name>A0A4R5NDI8_9LACO</name>